<evidence type="ECO:0000259" key="1">
    <source>
        <dbReference type="Pfam" id="PF21607"/>
    </source>
</evidence>
<dbReference type="AlphaFoldDB" id="A0A0C5VVX5"/>
<keyword evidence="2" id="KW-0223">Dioxygenase</keyword>
<reference evidence="2 3" key="1">
    <citation type="submission" date="2014-01" db="EMBL/GenBank/DDBJ databases">
        <title>Full genme sequencing of cellulolytic bacterium Gynuella sunshinyii YC6258T gen. nov., sp. nov.</title>
        <authorList>
            <person name="Khan H."/>
            <person name="Chung E.J."/>
            <person name="Chung Y.R."/>
        </authorList>
    </citation>
    <scope>NUCLEOTIDE SEQUENCE [LARGE SCALE GENOMIC DNA]</scope>
    <source>
        <strain evidence="2 3">YC6258</strain>
    </source>
</reference>
<dbReference type="EC" id="1.3.1.9" evidence="2"/>
<dbReference type="PATRIC" id="fig|1445510.3.peg.5404"/>
<sequence>MIEALNMLGHGSAFSADKFGNEMFRRDYRVKYAYVAGAMYKGIASVEMVVAMAKAGLMSFFGAGGLSDTVLEQAITSIHAALTESETFGVNLLPDYATPEKEMKRVDILLRNNVRYVEAAAYMELTPAIVRYRLQGLHRNARGEVQCGNTVMAKVSHSEVAEMFMRPAPSRMVDKLLSQGLITVEQAELAQHIPLAQDICVEADSGGHTDRGNASVLLPAIMHLREQVQIRQQYVQPIRVGLAGGIGTPEAVMTAFFMGADFITTGSINQCSIEAATSPAVKDLLQNININDTDYAPAGDMFETGATVQVMKKGVFFPARANKLYRLYNQYQSLDDMPEDVIRQLETSLFKCSIDEIWQQTRTHMQKSRPAQLAFMETNPRKKMAAVFRWYFIHTTRLALRGDEHNKVDYQIHCGPALGALNQLLLGTAQEHWQNRSVVWLCEYLMSHAARLLSERFRQFFSDH</sequence>
<dbReference type="Gene3D" id="3.20.20.70">
    <property type="entry name" value="Aldolase class I"/>
    <property type="match status" value="1"/>
</dbReference>
<gene>
    <name evidence="2" type="ORF">YC6258_05443</name>
</gene>
<evidence type="ECO:0000313" key="2">
    <source>
        <dbReference type="EMBL" id="AJQ97473.1"/>
    </source>
</evidence>
<dbReference type="InterPro" id="IPR013785">
    <property type="entry name" value="Aldolase_TIM"/>
</dbReference>
<feature type="domain" description="[Acyl-carrier-protein] S-malonyltransferase-like inserted helical" evidence="1">
    <location>
        <begin position="331"/>
        <end position="410"/>
    </location>
</feature>
<dbReference type="Pfam" id="PF21607">
    <property type="entry name" value="FabD_helical_ins"/>
    <property type="match status" value="1"/>
</dbReference>
<dbReference type="CDD" id="cd04742">
    <property type="entry name" value="NPD_FabD"/>
    <property type="match status" value="1"/>
</dbReference>
<accession>A0A0C5VVX5</accession>
<dbReference type="EC" id="2.3.1.39" evidence="2"/>
<protein>
    <submittedName>
        <fullName evidence="2">Dioxygenases-like 2-nitropropane dioxygenase</fullName>
        <ecNumber evidence="2">1.3.1.9</ecNumber>
        <ecNumber evidence="2">2.3.1.39</ecNumber>
    </submittedName>
</protein>
<dbReference type="STRING" id="1445510.YC6258_05443"/>
<dbReference type="PANTHER" id="PTHR32332:SF20">
    <property type="entry name" value="2-NITROPROPANE DIOXYGENASE-LIKE PROTEIN"/>
    <property type="match status" value="1"/>
</dbReference>
<dbReference type="KEGG" id="gsn:YC6258_05443"/>
<dbReference type="HOGENOM" id="CLU_040029_0_0_6"/>
<dbReference type="InterPro" id="IPR049489">
    <property type="entry name" value="FabD-like_helical_ins"/>
</dbReference>
<dbReference type="RefSeq" id="WP_044619205.1">
    <property type="nucleotide sequence ID" value="NZ_CP007142.1"/>
</dbReference>
<keyword evidence="2" id="KW-0560">Oxidoreductase</keyword>
<dbReference type="PANTHER" id="PTHR32332">
    <property type="entry name" value="2-NITROPROPANE DIOXYGENASE"/>
    <property type="match status" value="1"/>
</dbReference>
<dbReference type="InterPro" id="IPR014179">
    <property type="entry name" value="PfaD-like_TIM-barrel"/>
</dbReference>
<keyword evidence="2" id="KW-0808">Transferase</keyword>
<dbReference type="SUPFAM" id="SSF51412">
    <property type="entry name" value="Inosine monophosphate dehydrogenase (IMPDH)"/>
    <property type="match status" value="1"/>
</dbReference>
<dbReference type="GO" id="GO:0004314">
    <property type="term" value="F:[acyl-carrier-protein] S-malonyltransferase activity"/>
    <property type="evidence" value="ECO:0007669"/>
    <property type="project" value="UniProtKB-EC"/>
</dbReference>
<evidence type="ECO:0000313" key="3">
    <source>
        <dbReference type="Proteomes" id="UP000032266"/>
    </source>
</evidence>
<proteinExistence type="predicted"/>
<dbReference type="Proteomes" id="UP000032266">
    <property type="component" value="Chromosome"/>
</dbReference>
<keyword evidence="2" id="KW-0012">Acyltransferase</keyword>
<dbReference type="EMBL" id="CP007142">
    <property type="protein sequence ID" value="AJQ97473.1"/>
    <property type="molecule type" value="Genomic_DNA"/>
</dbReference>
<keyword evidence="3" id="KW-1185">Reference proteome</keyword>
<organism evidence="2 3">
    <name type="scientific">Gynuella sunshinyii YC6258</name>
    <dbReference type="NCBI Taxonomy" id="1445510"/>
    <lineage>
        <taxon>Bacteria</taxon>
        <taxon>Pseudomonadati</taxon>
        <taxon>Pseudomonadota</taxon>
        <taxon>Gammaproteobacteria</taxon>
        <taxon>Oceanospirillales</taxon>
        <taxon>Saccharospirillaceae</taxon>
        <taxon>Gynuella</taxon>
    </lineage>
</organism>
<dbReference type="GO" id="GO:0004318">
    <property type="term" value="F:enoyl-[acyl-carrier-protein] reductase (NADH) activity"/>
    <property type="evidence" value="ECO:0007669"/>
    <property type="project" value="UniProtKB-EC"/>
</dbReference>
<dbReference type="NCBIfam" id="TIGR02814">
    <property type="entry name" value="pfaD_fam"/>
    <property type="match status" value="1"/>
</dbReference>
<dbReference type="GO" id="GO:0051213">
    <property type="term" value="F:dioxygenase activity"/>
    <property type="evidence" value="ECO:0007669"/>
    <property type="project" value="UniProtKB-KW"/>
</dbReference>
<name>A0A0C5VVX5_9GAMM</name>